<keyword evidence="5" id="KW-1185">Reference proteome</keyword>
<keyword evidence="2" id="KW-0689">Ribosomal protein</keyword>
<dbReference type="InterPro" id="IPR000182">
    <property type="entry name" value="GNAT_dom"/>
</dbReference>
<reference evidence="2 4" key="2">
    <citation type="submission" date="2020-03" db="EMBL/GenBank/DDBJ databases">
        <title>Genomic Encyclopedia of Type Strains, Phase IV (KMG-IV): sequencing the most valuable type-strain genomes for metagenomic binning, comparative biology and taxonomic classification.</title>
        <authorList>
            <person name="Goeker M."/>
        </authorList>
    </citation>
    <scope>NUCLEOTIDE SEQUENCE [LARGE SCALE GENOMIC DNA]</scope>
    <source>
        <strain evidence="2 4">DSM 105722</strain>
    </source>
</reference>
<proteinExistence type="predicted"/>
<evidence type="ECO:0000259" key="1">
    <source>
        <dbReference type="PROSITE" id="PS51186"/>
    </source>
</evidence>
<feature type="domain" description="N-acetyltransferase" evidence="1">
    <location>
        <begin position="136"/>
        <end position="268"/>
    </location>
</feature>
<dbReference type="GeneID" id="86892782"/>
<dbReference type="Proteomes" id="UP000576368">
    <property type="component" value="Unassembled WGS sequence"/>
</dbReference>
<dbReference type="EMBL" id="CP043839">
    <property type="protein sequence ID" value="WOF13625.1"/>
    <property type="molecule type" value="Genomic_DNA"/>
</dbReference>
<dbReference type="InterPro" id="IPR016181">
    <property type="entry name" value="Acyl_CoA_acyltransferase"/>
</dbReference>
<dbReference type="SUPFAM" id="SSF55729">
    <property type="entry name" value="Acyl-CoA N-acyltransferases (Nat)"/>
    <property type="match status" value="1"/>
</dbReference>
<dbReference type="EMBL" id="JAATLI010000013">
    <property type="protein sequence ID" value="NJC19882.1"/>
    <property type="molecule type" value="Genomic_DNA"/>
</dbReference>
<evidence type="ECO:0000313" key="3">
    <source>
        <dbReference type="EMBL" id="WOF13625.1"/>
    </source>
</evidence>
<dbReference type="Pfam" id="PF00583">
    <property type="entry name" value="Acetyltransf_1"/>
    <property type="match status" value="1"/>
</dbReference>
<evidence type="ECO:0000313" key="4">
    <source>
        <dbReference type="Proteomes" id="UP000576368"/>
    </source>
</evidence>
<dbReference type="GO" id="GO:0016747">
    <property type="term" value="F:acyltransferase activity, transferring groups other than amino-acyl groups"/>
    <property type="evidence" value="ECO:0007669"/>
    <property type="project" value="InterPro"/>
</dbReference>
<dbReference type="Gene3D" id="3.40.630.30">
    <property type="match status" value="1"/>
</dbReference>
<dbReference type="RefSeq" id="WP_168044511.1">
    <property type="nucleotide sequence ID" value="NZ_BMPA01000012.1"/>
</dbReference>
<sequence length="268" mass="31343">MKRVTSFEEVQSLVSEIRGLKMGFVTNFFPDPFKVSLWCKHDSFFHVCYGNTIFFLRKRSRLVNLYYCATGEGVLKDNLSTFLKEHDQPFLVVDIVGGDSVLSCKQLFVDKGFEEHTTLVRMSRVGGPSVHERVPGVVSEATDQDISSILDLYHQYFDPYSEQIPLQEELVQWVSSKSILVSRVGEKVVGFLIYELIGVTLYLRYWFVHPDYRDCKIGASLFREFFYRGKMTKRQLFWVITSNENAIKRYMHYGFSQEKMFDHVLIRK</sequence>
<keyword evidence="2" id="KW-0687">Ribonucleoprotein</keyword>
<dbReference type="CDD" id="cd04301">
    <property type="entry name" value="NAT_SF"/>
    <property type="match status" value="1"/>
</dbReference>
<organism evidence="2 4">
    <name type="scientific">Butyricimonas paravirosa</name>
    <dbReference type="NCBI Taxonomy" id="1472417"/>
    <lineage>
        <taxon>Bacteria</taxon>
        <taxon>Pseudomonadati</taxon>
        <taxon>Bacteroidota</taxon>
        <taxon>Bacteroidia</taxon>
        <taxon>Bacteroidales</taxon>
        <taxon>Odoribacteraceae</taxon>
        <taxon>Butyricimonas</taxon>
    </lineage>
</organism>
<accession>A0A7X5YEY1</accession>
<evidence type="ECO:0000313" key="5">
    <source>
        <dbReference type="Proteomes" id="UP001302374"/>
    </source>
</evidence>
<protein>
    <submittedName>
        <fullName evidence="3">GNAT family N-acetyltransferase</fullName>
    </submittedName>
    <submittedName>
        <fullName evidence="2">Ribosomal protein S18 acetylase RimI-like enzyme</fullName>
    </submittedName>
</protein>
<name>A0A7X5YEY1_9BACT</name>
<evidence type="ECO:0000313" key="2">
    <source>
        <dbReference type="EMBL" id="NJC19882.1"/>
    </source>
</evidence>
<reference evidence="3 5" key="1">
    <citation type="submission" date="2019-09" db="EMBL/GenBank/DDBJ databases">
        <title>Butyricimonas paravirosa DSM 105722 (=214-4 = JCM 18677 = CCUG 65563).</title>
        <authorList>
            <person name="Le Roy T."/>
            <person name="Cani P.D."/>
        </authorList>
    </citation>
    <scope>NUCLEOTIDE SEQUENCE [LARGE SCALE GENOMIC DNA]</scope>
    <source>
        <strain evidence="3 5">DSM 105722</strain>
    </source>
</reference>
<dbReference type="PROSITE" id="PS51186">
    <property type="entry name" value="GNAT"/>
    <property type="match status" value="1"/>
</dbReference>
<dbReference type="AlphaFoldDB" id="A0A7X5YEY1"/>
<dbReference type="Proteomes" id="UP001302374">
    <property type="component" value="Chromosome"/>
</dbReference>
<gene>
    <name evidence="3" type="ORF">F1644_15765</name>
    <name evidence="2" type="ORF">GGR15_003520</name>
</gene>
<dbReference type="GO" id="GO:0005840">
    <property type="term" value="C:ribosome"/>
    <property type="evidence" value="ECO:0007669"/>
    <property type="project" value="UniProtKB-KW"/>
</dbReference>